<dbReference type="Proteomes" id="UP000016023">
    <property type="component" value="Unassembled WGS sequence"/>
</dbReference>
<evidence type="ECO:0000313" key="3">
    <source>
        <dbReference type="Proteomes" id="UP000016023"/>
    </source>
</evidence>
<gene>
    <name evidence="2" type="ORF">HMPREF9140_01806</name>
</gene>
<evidence type="ECO:0000313" key="2">
    <source>
        <dbReference type="EMBL" id="EHO67121.1"/>
    </source>
</evidence>
<dbReference type="RefSeq" id="WP_006953370.1">
    <property type="nucleotide sequence ID" value="NZ_JH594523.1"/>
</dbReference>
<reference evidence="2 3" key="1">
    <citation type="submission" date="2011-12" db="EMBL/GenBank/DDBJ databases">
        <title>The Genome Sequence of Prevotella micans F0438.</title>
        <authorList>
            <consortium name="The Broad Institute Genome Sequencing Platform"/>
            <person name="Earl A."/>
            <person name="Ward D."/>
            <person name="Feldgarden M."/>
            <person name="Gevers D."/>
            <person name="Izard J."/>
            <person name="Baranova O.V."/>
            <person name="Blanton J.M."/>
            <person name="Wade W.G."/>
            <person name="Dewhirst F.E."/>
            <person name="Young S.K."/>
            <person name="Zeng Q."/>
            <person name="Gargeya S."/>
            <person name="Fitzgerald M."/>
            <person name="Haas B."/>
            <person name="Abouelleil A."/>
            <person name="Alvarado L."/>
            <person name="Arachchi H.M."/>
            <person name="Berlin A."/>
            <person name="Chapman S.B."/>
            <person name="Gearin G."/>
            <person name="Goldberg J."/>
            <person name="Griggs A."/>
            <person name="Gujja S."/>
            <person name="Hansen M."/>
            <person name="Heiman D."/>
            <person name="Howarth C."/>
            <person name="Larimer J."/>
            <person name="Lui A."/>
            <person name="MacDonald P.J.P."/>
            <person name="McCowen C."/>
            <person name="Montmayeur A."/>
            <person name="Murphy C."/>
            <person name="Neiman D."/>
            <person name="Pearson M."/>
            <person name="Priest M."/>
            <person name="Roberts A."/>
            <person name="Saif S."/>
            <person name="Shea T."/>
            <person name="Sisk P."/>
            <person name="Stolte C."/>
            <person name="Sykes S."/>
            <person name="Wortman J."/>
            <person name="Nusbaum C."/>
            <person name="Birren B."/>
        </authorList>
    </citation>
    <scope>NUCLEOTIDE SEQUENCE [LARGE SCALE GENOMIC DNA]</scope>
    <source>
        <strain evidence="2 3">F0438</strain>
    </source>
</reference>
<name>H1Q4G8_9BACT</name>
<proteinExistence type="predicted"/>
<organism evidence="2 3">
    <name type="scientific">Prevotella micans F0438</name>
    <dbReference type="NCBI Taxonomy" id="883158"/>
    <lineage>
        <taxon>Bacteria</taxon>
        <taxon>Pseudomonadati</taxon>
        <taxon>Bacteroidota</taxon>
        <taxon>Bacteroidia</taxon>
        <taxon>Bacteroidales</taxon>
        <taxon>Prevotellaceae</taxon>
        <taxon>Prevotella</taxon>
    </lineage>
</organism>
<dbReference type="AlphaFoldDB" id="H1Q4G8"/>
<dbReference type="HOGENOM" id="CLU_063447_1_1_10"/>
<feature type="compositionally biased region" description="Basic and acidic residues" evidence="1">
    <location>
        <begin position="263"/>
        <end position="287"/>
    </location>
</feature>
<dbReference type="Pfam" id="PF19775">
    <property type="entry name" value="DUF6261"/>
    <property type="match status" value="1"/>
</dbReference>
<dbReference type="EMBL" id="AGWK01000048">
    <property type="protein sequence ID" value="EHO67121.1"/>
    <property type="molecule type" value="Genomic_DNA"/>
</dbReference>
<sequence length="308" mass="33942">MVKQKIISSTVNVAEIDNLDVNHLNNGAHYQFIKDVSTRIATETALVTNPVVKAAAERLANALKEEDRCLVLSQKNLSTDDIRELDIERDKLFAGYRSAVKGFLRMPVADVAQAAKELAQHLKDYSINPQMQLERETALIANLIDDCETKFAAQVARLGIQPYVAALKTANTKLESLIHSRTDSDSTRILGALRIARRESDSAYFYLIKVANAFPIFVNQSDAAAFIDYMNELIKRYKEQVLTARKKKSDGNDPKKPGGGGKKPSDPKKPSDGKKPDDPKKPNDPKKPGGGGDTPKPGREEDPGEDQV</sequence>
<feature type="region of interest" description="Disordered" evidence="1">
    <location>
        <begin position="244"/>
        <end position="308"/>
    </location>
</feature>
<accession>H1Q4G8</accession>
<dbReference type="InterPro" id="IPR046228">
    <property type="entry name" value="DUF6261"/>
</dbReference>
<protein>
    <submittedName>
        <fullName evidence="2">Uncharacterized protein</fullName>
    </submittedName>
</protein>
<evidence type="ECO:0000256" key="1">
    <source>
        <dbReference type="SAM" id="MobiDB-lite"/>
    </source>
</evidence>
<keyword evidence="3" id="KW-1185">Reference proteome</keyword>
<dbReference type="eggNOG" id="ENOG5031Z76">
    <property type="taxonomic scope" value="Bacteria"/>
</dbReference>
<dbReference type="PATRIC" id="fig|883158.3.peg.1804"/>
<comment type="caution">
    <text evidence="2">The sequence shown here is derived from an EMBL/GenBank/DDBJ whole genome shotgun (WGS) entry which is preliminary data.</text>
</comment>